<name>A0A8S5U9K4_9CAUD</name>
<accession>A0A8S5U9K4</accession>
<reference evidence="1" key="1">
    <citation type="journal article" date="2021" name="Proc. Natl. Acad. Sci. U.S.A.">
        <title>A Catalog of Tens of Thousands of Viruses from Human Metagenomes Reveals Hidden Associations with Chronic Diseases.</title>
        <authorList>
            <person name="Tisza M.J."/>
            <person name="Buck C.B."/>
        </authorList>
    </citation>
    <scope>NUCLEOTIDE SEQUENCE</scope>
    <source>
        <strain evidence="1">CtKNZ79</strain>
    </source>
</reference>
<organism evidence="1">
    <name type="scientific">Siphoviridae sp. ctKNZ79</name>
    <dbReference type="NCBI Taxonomy" id="2825440"/>
    <lineage>
        <taxon>Viruses</taxon>
        <taxon>Duplodnaviria</taxon>
        <taxon>Heunggongvirae</taxon>
        <taxon>Uroviricota</taxon>
        <taxon>Caudoviricetes</taxon>
    </lineage>
</organism>
<sequence length="128" mass="14591">MGGVLNMPRVTLGGWKFRLLWNGRAMIEWTQQADEDQDYGFENPERVAAIMHLMAREASAACSVYGYDADPVPDTEELEKYLRYAAGPWEIQSAIDSINAAIMYGTYRDYKPEESDMVDIDTIELKKN</sequence>
<evidence type="ECO:0000313" key="1">
    <source>
        <dbReference type="EMBL" id="DAF91140.1"/>
    </source>
</evidence>
<dbReference type="EMBL" id="BK016045">
    <property type="protein sequence ID" value="DAF91140.1"/>
    <property type="molecule type" value="Genomic_DNA"/>
</dbReference>
<protein>
    <submittedName>
        <fullName evidence="1">Uncharacterized protein</fullName>
    </submittedName>
</protein>
<proteinExistence type="predicted"/>